<dbReference type="GO" id="GO:0005886">
    <property type="term" value="C:plasma membrane"/>
    <property type="evidence" value="ECO:0007669"/>
    <property type="project" value="UniProtKB-SubCell"/>
</dbReference>
<dbReference type="RefSeq" id="WP_164210716.1">
    <property type="nucleotide sequence ID" value="NZ_JAAGSC010000039.1"/>
</dbReference>
<evidence type="ECO:0000256" key="2">
    <source>
        <dbReference type="ARBA" id="ARBA00008835"/>
    </source>
</evidence>
<gene>
    <name evidence="7 9" type="primary">flhA</name>
    <name evidence="9" type="ORF">G3I74_06245</name>
</gene>
<organism evidence="9 10">
    <name type="scientific">Wenzhouxiangella limi</name>
    <dbReference type="NCBI Taxonomy" id="2707351"/>
    <lineage>
        <taxon>Bacteria</taxon>
        <taxon>Pseudomonadati</taxon>
        <taxon>Pseudomonadota</taxon>
        <taxon>Gammaproteobacteria</taxon>
        <taxon>Chromatiales</taxon>
        <taxon>Wenzhouxiangellaceae</taxon>
        <taxon>Wenzhouxiangella</taxon>
    </lineage>
</organism>
<evidence type="ECO:0000256" key="1">
    <source>
        <dbReference type="ARBA" id="ARBA00004651"/>
    </source>
</evidence>
<evidence type="ECO:0000256" key="6">
    <source>
        <dbReference type="ARBA" id="ARBA00023136"/>
    </source>
</evidence>
<comment type="function">
    <text evidence="7">Required for formation of the rod structure of the flagellar apparatus. Together with FliI and FliH, may constitute the export apparatus of flagellin.</text>
</comment>
<keyword evidence="9" id="KW-0966">Cell projection</keyword>
<dbReference type="AlphaFoldDB" id="A0A845UYI9"/>
<evidence type="ECO:0000313" key="9">
    <source>
        <dbReference type="EMBL" id="NDY95322.1"/>
    </source>
</evidence>
<dbReference type="NCBIfam" id="TIGR01398">
    <property type="entry name" value="FlhA"/>
    <property type="match status" value="1"/>
</dbReference>
<feature type="transmembrane region" description="Helical" evidence="7">
    <location>
        <begin position="42"/>
        <end position="62"/>
    </location>
</feature>
<keyword evidence="7" id="KW-0813">Transport</keyword>
<evidence type="ECO:0000256" key="3">
    <source>
        <dbReference type="ARBA" id="ARBA00022475"/>
    </source>
</evidence>
<feature type="region of interest" description="Disordered" evidence="8">
    <location>
        <begin position="334"/>
        <end position="357"/>
    </location>
</feature>
<comment type="caution">
    <text evidence="9">The sequence shown here is derived from an EMBL/GenBank/DDBJ whole genome shotgun (WGS) entry which is preliminary data.</text>
</comment>
<feature type="transmembrane region" description="Helical" evidence="7">
    <location>
        <begin position="69"/>
        <end position="93"/>
    </location>
</feature>
<dbReference type="GO" id="GO:0044780">
    <property type="term" value="P:bacterial-type flagellum assembly"/>
    <property type="evidence" value="ECO:0007669"/>
    <property type="project" value="InterPro"/>
</dbReference>
<feature type="transmembrane region" description="Helical" evidence="7">
    <location>
        <begin position="12"/>
        <end position="36"/>
    </location>
</feature>
<keyword evidence="7" id="KW-0653">Protein transport</keyword>
<keyword evidence="6 7" id="KW-0472">Membrane</keyword>
<feature type="transmembrane region" description="Helical" evidence="7">
    <location>
        <begin position="237"/>
        <end position="264"/>
    </location>
</feature>
<dbReference type="PRINTS" id="PR00949">
    <property type="entry name" value="TYPE3IMAPROT"/>
</dbReference>
<evidence type="ECO:0000256" key="7">
    <source>
        <dbReference type="RuleBase" id="RU364093"/>
    </source>
</evidence>
<dbReference type="InterPro" id="IPR025505">
    <property type="entry name" value="FHIPEP_CS"/>
</dbReference>
<dbReference type="InterPro" id="IPR042194">
    <property type="entry name" value="FHIPEP_1"/>
</dbReference>
<sequence length="693" mass="74566">MDSTNLPVFMQRISIIGLAAPLLVLVVLAMVVLPLPPLMLDMLFTFNISLSIAVILGVIYVARPLEFGVFPTVLLVATLLRLALNIASTRLVLLEGHTGTDAAGKVIESFGQFVIGGNYAVGIVVFAILVVINFVVVTKGATRVSEVSARFTLDAMPGKQMAIDADMNAGVISQDEARQRREEVRQEGDFYGAMDGASKFVRGDAVAGIIILVINLIGGLLIGIFQRDMAFAGAVEVYALLTVGDGLVAQIPSLLLSTSVAIIVTRMSRSQDMGSEVITQVFGDPRVLALTAILLGMMGIVPGMPNMAFLLLAGLSGAAAWWQYTQRQAAEQAGEAEAQKQIEAKPEAPRELGWDDVSQTDPVGLEVGYRLVPLVDSRQGGELMARVKGVRKKLSQQLGFLIPPVHIRDNLELPPTKYRITVFGVPTAEAEIHPDRELAINPGGVSGQLQGIDTTDPAFGMPAVWIEPGSREHAQTLGYTVADSATVIATHMSQIMQKHAHELLGHQDVQQLLDVLAKTSPKLVEELVPKTLPLATVARVLQSLLAEKVPIRNLRTICQALLEHGARTQDPDALLAEVRVALGRQIVQEINGMNEQMPVITLAPELEQMLHDLSQKGGGGALEPGLAERMQTSLQRTTREQEARGEAAVLLVPPSIRGMLARFVRQAVSGLHVLAHNEIPDDKQLRLVGSVAR</sequence>
<keyword evidence="9" id="KW-0282">Flagellum</keyword>
<dbReference type="InterPro" id="IPR042193">
    <property type="entry name" value="FHIPEP_3"/>
</dbReference>
<dbReference type="InterPro" id="IPR001712">
    <property type="entry name" value="T3SS_FHIPEP"/>
</dbReference>
<name>A0A845UYI9_9GAMM</name>
<dbReference type="Gene3D" id="3.40.50.12790">
    <property type="entry name" value="FHIPEP family, domain 4"/>
    <property type="match status" value="1"/>
</dbReference>
<evidence type="ECO:0000256" key="4">
    <source>
        <dbReference type="ARBA" id="ARBA00022692"/>
    </source>
</evidence>
<feature type="transmembrane region" description="Helical" evidence="7">
    <location>
        <begin position="285"/>
        <end position="301"/>
    </location>
</feature>
<dbReference type="Proteomes" id="UP000484885">
    <property type="component" value="Unassembled WGS sequence"/>
</dbReference>
<keyword evidence="9" id="KW-0969">Cilium</keyword>
<dbReference type="EMBL" id="JAAGSC010000039">
    <property type="protein sequence ID" value="NDY95322.1"/>
    <property type="molecule type" value="Genomic_DNA"/>
</dbReference>
<dbReference type="InterPro" id="IPR042196">
    <property type="entry name" value="FHIPEP_4"/>
</dbReference>
<keyword evidence="4 7" id="KW-0812">Transmembrane</keyword>
<accession>A0A845UYI9</accession>
<dbReference type="Gene3D" id="3.40.30.60">
    <property type="entry name" value="FHIPEP family, domain 1"/>
    <property type="match status" value="1"/>
</dbReference>
<feature type="transmembrane region" description="Helical" evidence="7">
    <location>
        <begin position="113"/>
        <end position="136"/>
    </location>
</feature>
<keyword evidence="3 7" id="KW-1003">Cell membrane</keyword>
<dbReference type="InterPro" id="IPR006301">
    <property type="entry name" value="FlhA"/>
</dbReference>
<evidence type="ECO:0000313" key="10">
    <source>
        <dbReference type="Proteomes" id="UP000484885"/>
    </source>
</evidence>
<dbReference type="PIRSF" id="PIRSF005419">
    <property type="entry name" value="FlhA"/>
    <property type="match status" value="1"/>
</dbReference>
<keyword evidence="10" id="KW-1185">Reference proteome</keyword>
<dbReference type="Pfam" id="PF00771">
    <property type="entry name" value="FHIPEP"/>
    <property type="match status" value="1"/>
</dbReference>
<dbReference type="PANTHER" id="PTHR30161">
    <property type="entry name" value="FLAGELLAR EXPORT PROTEIN, MEMBRANE FLHA SUBUNIT-RELATED"/>
    <property type="match status" value="1"/>
</dbReference>
<dbReference type="GO" id="GO:0009306">
    <property type="term" value="P:protein secretion"/>
    <property type="evidence" value="ECO:0007669"/>
    <property type="project" value="InterPro"/>
</dbReference>
<keyword evidence="7" id="KW-1005">Bacterial flagellum biogenesis</keyword>
<evidence type="ECO:0000256" key="8">
    <source>
        <dbReference type="SAM" id="MobiDB-lite"/>
    </source>
</evidence>
<feature type="compositionally biased region" description="Basic and acidic residues" evidence="8">
    <location>
        <begin position="337"/>
        <end position="353"/>
    </location>
</feature>
<dbReference type="Gene3D" id="1.10.8.540">
    <property type="entry name" value="FHIPEP family, domain 3"/>
    <property type="match status" value="1"/>
</dbReference>
<feature type="transmembrane region" description="Helical" evidence="7">
    <location>
        <begin position="205"/>
        <end position="225"/>
    </location>
</feature>
<protein>
    <recommendedName>
        <fullName evidence="7">Flagellar biosynthesis protein FlhA</fullName>
    </recommendedName>
</protein>
<comment type="similarity">
    <text evidence="2 7">Belongs to the FHIPEP (flagella/HR/invasion proteins export pore) family.</text>
</comment>
<evidence type="ECO:0000256" key="5">
    <source>
        <dbReference type="ARBA" id="ARBA00022989"/>
    </source>
</evidence>
<proteinExistence type="inferred from homology"/>
<keyword evidence="7" id="KW-1006">Bacterial flagellum protein export</keyword>
<dbReference type="PANTHER" id="PTHR30161:SF1">
    <property type="entry name" value="FLAGELLAR BIOSYNTHESIS PROTEIN FLHA-RELATED"/>
    <property type="match status" value="1"/>
</dbReference>
<keyword evidence="5 7" id="KW-1133">Transmembrane helix</keyword>
<dbReference type="PROSITE" id="PS00994">
    <property type="entry name" value="FHIPEP"/>
    <property type="match status" value="1"/>
</dbReference>
<reference evidence="9 10" key="1">
    <citation type="submission" date="2020-02" db="EMBL/GenBank/DDBJ databases">
        <authorList>
            <person name="Zhang X.-Y."/>
        </authorList>
    </citation>
    <scope>NUCLEOTIDE SEQUENCE [LARGE SCALE GENOMIC DNA]</scope>
    <source>
        <strain evidence="9 10">C33</strain>
    </source>
</reference>
<comment type="subcellular location">
    <subcellularLocation>
        <location evidence="1 7">Cell membrane</location>
        <topology evidence="1 7">Multi-pass membrane protein</topology>
    </subcellularLocation>
</comment>